<comment type="caution">
    <text evidence="4">The sequence shown here is derived from an EMBL/GenBank/DDBJ whole genome shotgun (WGS) entry which is preliminary data.</text>
</comment>
<keyword evidence="2" id="KW-0812">Transmembrane</keyword>
<keyword evidence="2" id="KW-0472">Membrane</keyword>
<dbReference type="InterPro" id="IPR003869">
    <property type="entry name" value="Polysac_CapD-like"/>
</dbReference>
<proteinExistence type="inferred from homology"/>
<reference evidence="4 5" key="1">
    <citation type="submission" date="2007-04" db="EMBL/GenBank/DDBJ databases">
        <authorList>
            <person name="Fulton L."/>
            <person name="Clifton S."/>
            <person name="Fulton B."/>
            <person name="Xu J."/>
            <person name="Minx P."/>
            <person name="Pepin K.H."/>
            <person name="Johnson M."/>
            <person name="Thiruvilangam P."/>
            <person name="Bhonagiri V."/>
            <person name="Nash W.E."/>
            <person name="Mardis E.R."/>
            <person name="Wilson R.K."/>
        </authorList>
    </citation>
    <scope>NUCLEOTIDE SEQUENCE [LARGE SCALE GENOMIC DNA]</scope>
    <source>
        <strain evidence="4 5">ATCC 29799</strain>
    </source>
</reference>
<dbReference type="InterPro" id="IPR051203">
    <property type="entry name" value="Polysaccharide_Synthase-Rel"/>
</dbReference>
<evidence type="ECO:0000313" key="4">
    <source>
        <dbReference type="EMBL" id="EDN01845.1"/>
    </source>
</evidence>
<dbReference type="STRING" id="411467.BACCAP_00186"/>
<feature type="transmembrane region" description="Helical" evidence="2">
    <location>
        <begin position="44"/>
        <end position="68"/>
    </location>
</feature>
<dbReference type="eggNOG" id="COG1086">
    <property type="taxonomic scope" value="Bacteria"/>
</dbReference>
<evidence type="ECO:0000259" key="3">
    <source>
        <dbReference type="Pfam" id="PF02719"/>
    </source>
</evidence>
<dbReference type="PANTHER" id="PTHR43318">
    <property type="entry name" value="UDP-N-ACETYLGLUCOSAMINE 4,6-DEHYDRATASE"/>
    <property type="match status" value="1"/>
</dbReference>
<feature type="transmembrane region" description="Helical" evidence="2">
    <location>
        <begin position="12"/>
        <end position="38"/>
    </location>
</feature>
<organism evidence="4 5">
    <name type="scientific">Pseudoflavonifractor capillosus ATCC 29799</name>
    <dbReference type="NCBI Taxonomy" id="411467"/>
    <lineage>
        <taxon>Bacteria</taxon>
        <taxon>Bacillati</taxon>
        <taxon>Bacillota</taxon>
        <taxon>Clostridia</taxon>
        <taxon>Eubacteriales</taxon>
        <taxon>Oscillospiraceae</taxon>
        <taxon>Pseudoflavonifractor</taxon>
    </lineage>
</organism>
<sequence length="654" mass="72484">MGEKREMNMARIRGWIVLAMDVLTIFACNILIFLPAYLRDDIRLLNLILHIGFLTACVLVFQVVFKTYESLWRYAESREYLCLLSGLAAGFALYTVLNLLLDAQSVWIVSAFFGTIIALVIMLAYRFAYRMLRFRLAGTPGKGKRQVAIIGTGTAGVSLLYELMHNTGGNYAPYCLLDDASDKIGKVVQGVPVKGPINDLCAILQDTPVTEIILAIPSLKASRKAEILELCSKTKCRLHILSDPIKQLERNAGSIMASNVREVQIEDLLGRDPIQLDKASVRSFLAGKRVLVTGGGGSIGSELCRQIAECGPARLVAVDIAENSVYDLQQELIHKFKGKLDFVVEIASVRDREKMDKLFGLYQPQVVFHAAAHKHVPLMEQCPEEAIKNNVFGTYNTALAARKHKAEAFVLISTDKAVNPTNIMGATKYLCEQVLQGLRENSETKFAAVRFGNVLGSNGSVIPLFKKQIAYGGPVTITDKRIIRYFMTIPEAVQLVLEAGSLAQSGEVFVLDMGKPVHILELAENLIRLSGLTPYQDIQIEEIGLRPGEKLYEELLTKSADLSRTENDKIFVEFKPIIPEAALERRLAELSDVLEHGRRTDIFRTLHQLVPTFHDPEEVNRAALSRLAEAAGAAAEEDEEESCPFEEKALQHIG</sequence>
<dbReference type="PANTHER" id="PTHR43318:SF1">
    <property type="entry name" value="POLYSACCHARIDE BIOSYNTHESIS PROTEIN EPSC-RELATED"/>
    <property type="match status" value="1"/>
</dbReference>
<feature type="domain" description="Polysaccharide biosynthesis protein CapD-like" evidence="3">
    <location>
        <begin position="290"/>
        <end position="572"/>
    </location>
</feature>
<gene>
    <name evidence="4" type="ORF">BACCAP_00186</name>
</gene>
<evidence type="ECO:0000313" key="5">
    <source>
        <dbReference type="Proteomes" id="UP000003639"/>
    </source>
</evidence>
<dbReference type="EMBL" id="AAXG02000002">
    <property type="protein sequence ID" value="EDN01845.1"/>
    <property type="molecule type" value="Genomic_DNA"/>
</dbReference>
<dbReference type="SUPFAM" id="SSF51735">
    <property type="entry name" value="NAD(P)-binding Rossmann-fold domains"/>
    <property type="match status" value="1"/>
</dbReference>
<dbReference type="Pfam" id="PF02719">
    <property type="entry name" value="Polysacc_synt_2"/>
    <property type="match status" value="1"/>
</dbReference>
<dbReference type="AlphaFoldDB" id="A6NPR9"/>
<dbReference type="InterPro" id="IPR029063">
    <property type="entry name" value="SAM-dependent_MTases_sf"/>
</dbReference>
<dbReference type="CDD" id="cd05237">
    <property type="entry name" value="UDP_invert_4-6DH_SDR_e"/>
    <property type="match status" value="1"/>
</dbReference>
<dbReference type="Gene3D" id="3.40.50.720">
    <property type="entry name" value="NAD(P)-binding Rossmann-like Domain"/>
    <property type="match status" value="2"/>
</dbReference>
<name>A6NPR9_9FIRM</name>
<feature type="transmembrane region" description="Helical" evidence="2">
    <location>
        <begin position="106"/>
        <end position="125"/>
    </location>
</feature>
<dbReference type="InterPro" id="IPR036291">
    <property type="entry name" value="NAD(P)-bd_dom_sf"/>
</dbReference>
<accession>A6NPR9</accession>
<comment type="similarity">
    <text evidence="1">Belongs to the polysaccharide synthase family.</text>
</comment>
<keyword evidence="5" id="KW-1185">Reference proteome</keyword>
<protein>
    <submittedName>
        <fullName evidence="4">Polysaccharide biosynthesis protein</fullName>
    </submittedName>
</protein>
<evidence type="ECO:0000256" key="2">
    <source>
        <dbReference type="SAM" id="Phobius"/>
    </source>
</evidence>
<reference evidence="4 5" key="2">
    <citation type="submission" date="2007-06" db="EMBL/GenBank/DDBJ databases">
        <title>Draft genome sequence of Pseudoflavonifractor capillosus ATCC 29799.</title>
        <authorList>
            <person name="Sudarsanam P."/>
            <person name="Ley R."/>
            <person name="Guruge J."/>
            <person name="Turnbaugh P.J."/>
            <person name="Mahowald M."/>
            <person name="Liep D."/>
            <person name="Gordon J."/>
        </authorList>
    </citation>
    <scope>NUCLEOTIDE SEQUENCE [LARGE SCALE GENOMIC DNA]</scope>
    <source>
        <strain evidence="4 5">ATCC 29799</strain>
    </source>
</reference>
<keyword evidence="2" id="KW-1133">Transmembrane helix</keyword>
<dbReference type="Proteomes" id="UP000003639">
    <property type="component" value="Unassembled WGS sequence"/>
</dbReference>
<dbReference type="Pfam" id="PF13727">
    <property type="entry name" value="CoA_binding_3"/>
    <property type="match status" value="1"/>
</dbReference>
<feature type="transmembrane region" description="Helical" evidence="2">
    <location>
        <begin position="80"/>
        <end position="100"/>
    </location>
</feature>
<dbReference type="SUPFAM" id="SSF53335">
    <property type="entry name" value="S-adenosyl-L-methionine-dependent methyltransferases"/>
    <property type="match status" value="1"/>
</dbReference>
<evidence type="ECO:0000256" key="1">
    <source>
        <dbReference type="ARBA" id="ARBA00007430"/>
    </source>
</evidence>